<feature type="active site" description="Proton acceptor" evidence="2">
    <location>
        <position position="84"/>
    </location>
</feature>
<dbReference type="InterPro" id="IPR017939">
    <property type="entry name" value="G-Glutamylcylcotransferase"/>
</dbReference>
<name>A0A4Z0M496_9GAMM</name>
<organism evidence="4 5">
    <name type="scientific">Mangrovimicrobium sediminis</name>
    <dbReference type="NCBI Taxonomy" id="2562682"/>
    <lineage>
        <taxon>Bacteria</taxon>
        <taxon>Pseudomonadati</taxon>
        <taxon>Pseudomonadota</taxon>
        <taxon>Gammaproteobacteria</taxon>
        <taxon>Cellvibrionales</taxon>
        <taxon>Halieaceae</taxon>
        <taxon>Mangrovimicrobium</taxon>
    </lineage>
</organism>
<dbReference type="AlphaFoldDB" id="A0A4Z0M496"/>
<dbReference type="GO" id="GO:0003839">
    <property type="term" value="F:gamma-glutamylcyclotransferase activity"/>
    <property type="evidence" value="ECO:0007669"/>
    <property type="project" value="InterPro"/>
</dbReference>
<keyword evidence="1" id="KW-0456">Lyase</keyword>
<accession>A0A4Z0M496</accession>
<dbReference type="PANTHER" id="PTHR12935:SF0">
    <property type="entry name" value="GAMMA-GLUTAMYLCYCLOTRANSFERASE"/>
    <property type="match status" value="1"/>
</dbReference>
<proteinExistence type="predicted"/>
<protein>
    <submittedName>
        <fullName evidence="4">Gamma-glutamylcyclotransferase</fullName>
    </submittedName>
</protein>
<dbReference type="CDD" id="cd06661">
    <property type="entry name" value="GGCT_like"/>
    <property type="match status" value="1"/>
</dbReference>
<reference evidence="4 5" key="1">
    <citation type="submission" date="2019-04" db="EMBL/GenBank/DDBJ databases">
        <title>Taxonomy of novel Haliea sp. from mangrove soil of West Coast of India.</title>
        <authorList>
            <person name="Verma A."/>
            <person name="Kumar P."/>
            <person name="Krishnamurthi S."/>
        </authorList>
    </citation>
    <scope>NUCLEOTIDE SEQUENCE [LARGE SCALE GENOMIC DNA]</scope>
    <source>
        <strain evidence="4 5">SAOS-164</strain>
    </source>
</reference>
<evidence type="ECO:0000313" key="5">
    <source>
        <dbReference type="Proteomes" id="UP000298050"/>
    </source>
</evidence>
<dbReference type="Proteomes" id="UP000298050">
    <property type="component" value="Unassembled WGS sequence"/>
</dbReference>
<dbReference type="SUPFAM" id="SSF110857">
    <property type="entry name" value="Gamma-glutamyl cyclotransferase-like"/>
    <property type="match status" value="1"/>
</dbReference>
<dbReference type="PANTHER" id="PTHR12935">
    <property type="entry name" value="GAMMA-GLUTAMYLCYCLOTRANSFERASE"/>
    <property type="match status" value="1"/>
</dbReference>
<dbReference type="GO" id="GO:0016740">
    <property type="term" value="F:transferase activity"/>
    <property type="evidence" value="ECO:0007669"/>
    <property type="project" value="UniProtKB-KW"/>
</dbReference>
<comment type="caution">
    <text evidence="4">The sequence shown here is derived from an EMBL/GenBank/DDBJ whole genome shotgun (WGS) entry which is preliminary data.</text>
</comment>
<feature type="binding site" evidence="3">
    <location>
        <begin position="8"/>
        <end position="13"/>
    </location>
    <ligand>
        <name>substrate</name>
    </ligand>
</feature>
<gene>
    <name evidence="4" type="ORF">E4634_09505</name>
</gene>
<dbReference type="Gene3D" id="3.10.490.10">
    <property type="entry name" value="Gamma-glutamyl cyclotransferase-like"/>
    <property type="match status" value="1"/>
</dbReference>
<dbReference type="InterPro" id="IPR036568">
    <property type="entry name" value="GGCT-like_sf"/>
</dbReference>
<keyword evidence="5" id="KW-1185">Reference proteome</keyword>
<feature type="binding site" evidence="3">
    <location>
        <position position="125"/>
    </location>
    <ligand>
        <name>substrate</name>
    </ligand>
</feature>
<dbReference type="Pfam" id="PF13772">
    <property type="entry name" value="AIG2_2"/>
    <property type="match status" value="1"/>
</dbReference>
<dbReference type="EMBL" id="SRLE01000006">
    <property type="protein sequence ID" value="TGD74339.1"/>
    <property type="molecule type" value="Genomic_DNA"/>
</dbReference>
<dbReference type="OrthoDB" id="5401862at2"/>
<evidence type="ECO:0000256" key="2">
    <source>
        <dbReference type="PIRSR" id="PIRSR617939-1"/>
    </source>
</evidence>
<evidence type="ECO:0000256" key="3">
    <source>
        <dbReference type="PIRSR" id="PIRSR617939-2"/>
    </source>
</evidence>
<evidence type="ECO:0000313" key="4">
    <source>
        <dbReference type="EMBL" id="TGD74339.1"/>
    </source>
</evidence>
<sequence>MTEGRLLYFAYGSNMSLARLCARVPGALPLGQRRLSGYTLRFHKRGTDGSAKCDAFFTGSENDAVLGMLYAVHLSGKAVLDEIEGLERGYDEKQVELSCSRGTRCAASTYVATAIDPTLLPFDWYLQHVLAGARDAALPADYVRRAIESVAVVSDPDVQRGALEFAVHRR</sequence>
<dbReference type="InterPro" id="IPR013024">
    <property type="entry name" value="GGCT-like"/>
</dbReference>
<keyword evidence="4" id="KW-0808">Transferase</keyword>
<dbReference type="RefSeq" id="WP_135443183.1">
    <property type="nucleotide sequence ID" value="NZ_SRLE01000006.1"/>
</dbReference>
<evidence type="ECO:0000256" key="1">
    <source>
        <dbReference type="ARBA" id="ARBA00023239"/>
    </source>
</evidence>